<evidence type="ECO:0000259" key="2">
    <source>
        <dbReference type="PROSITE" id="PS50975"/>
    </source>
</evidence>
<dbReference type="InterPro" id="IPR003806">
    <property type="entry name" value="ATP-grasp_PylC-type"/>
</dbReference>
<reference evidence="3" key="1">
    <citation type="journal article" date="2014" name="Int. J. Syst. Evol. Microbiol.">
        <title>Complete genome sequence of Corynebacterium casei LMG S-19264T (=DSM 44701T), isolated from a smear-ripened cheese.</title>
        <authorList>
            <consortium name="US DOE Joint Genome Institute (JGI-PGF)"/>
            <person name="Walter F."/>
            <person name="Albersmeier A."/>
            <person name="Kalinowski J."/>
            <person name="Ruckert C."/>
        </authorList>
    </citation>
    <scope>NUCLEOTIDE SEQUENCE</scope>
    <source>
        <strain evidence="3">VKM B-2347</strain>
    </source>
</reference>
<proteinExistence type="predicted"/>
<dbReference type="Gene3D" id="2.30.36.100">
    <property type="match status" value="1"/>
</dbReference>
<dbReference type="Gene3D" id="3.30.470.20">
    <property type="entry name" value="ATP-grasp fold, B domain"/>
    <property type="match status" value="1"/>
</dbReference>
<dbReference type="SUPFAM" id="SSF56059">
    <property type="entry name" value="Glutathione synthetase ATP-binding domain-like"/>
    <property type="match status" value="1"/>
</dbReference>
<evidence type="ECO:0000313" key="3">
    <source>
        <dbReference type="EMBL" id="GLK69165.1"/>
    </source>
</evidence>
<feature type="domain" description="ATP-grasp" evidence="2">
    <location>
        <begin position="128"/>
        <end position="302"/>
    </location>
</feature>
<evidence type="ECO:0000256" key="1">
    <source>
        <dbReference type="PROSITE-ProRule" id="PRU00409"/>
    </source>
</evidence>
<name>A0A9W6J1P4_9HYPH</name>
<keyword evidence="4" id="KW-1185">Reference proteome</keyword>
<dbReference type="InterPro" id="IPR011761">
    <property type="entry name" value="ATP-grasp"/>
</dbReference>
<dbReference type="InterPro" id="IPR040803">
    <property type="entry name" value="MfnD_preATP-grasp"/>
</dbReference>
<dbReference type="PROSITE" id="PS50975">
    <property type="entry name" value="ATP_GRASP"/>
    <property type="match status" value="1"/>
</dbReference>
<dbReference type="GO" id="GO:0046872">
    <property type="term" value="F:metal ion binding"/>
    <property type="evidence" value="ECO:0007669"/>
    <property type="project" value="InterPro"/>
</dbReference>
<gene>
    <name evidence="3" type="ORF">GCM10008179_28030</name>
</gene>
<reference evidence="3" key="2">
    <citation type="submission" date="2023-01" db="EMBL/GenBank/DDBJ databases">
        <authorList>
            <person name="Sun Q."/>
            <person name="Evtushenko L."/>
        </authorList>
    </citation>
    <scope>NUCLEOTIDE SEQUENCE</scope>
    <source>
        <strain evidence="3">VKM B-2347</strain>
    </source>
</reference>
<dbReference type="EMBL" id="BSFI01000020">
    <property type="protein sequence ID" value="GLK69165.1"/>
    <property type="molecule type" value="Genomic_DNA"/>
</dbReference>
<organism evidence="3 4">
    <name type="scientific">Hansschlegelia plantiphila</name>
    <dbReference type="NCBI Taxonomy" id="374655"/>
    <lineage>
        <taxon>Bacteria</taxon>
        <taxon>Pseudomonadati</taxon>
        <taxon>Pseudomonadota</taxon>
        <taxon>Alphaproteobacteria</taxon>
        <taxon>Hyphomicrobiales</taxon>
        <taxon>Methylopilaceae</taxon>
        <taxon>Hansschlegelia</taxon>
    </lineage>
</organism>
<dbReference type="Pfam" id="PF02655">
    <property type="entry name" value="ATP-grasp_3"/>
    <property type="match status" value="1"/>
</dbReference>
<dbReference type="Pfam" id="PF18301">
    <property type="entry name" value="preATP-grasp_3"/>
    <property type="match status" value="1"/>
</dbReference>
<accession>A0A9W6J1P4</accession>
<dbReference type="AlphaFoldDB" id="A0A9W6J1P4"/>
<dbReference type="Gene3D" id="3.40.50.11770">
    <property type="match status" value="1"/>
</dbReference>
<keyword evidence="1" id="KW-0547">Nucleotide-binding</keyword>
<comment type="caution">
    <text evidence="3">The sequence shown here is derived from an EMBL/GenBank/DDBJ whole genome shotgun (WGS) entry which is preliminary data.</text>
</comment>
<keyword evidence="1" id="KW-0067">ATP-binding</keyword>
<dbReference type="Proteomes" id="UP001143372">
    <property type="component" value="Unassembled WGS sequence"/>
</dbReference>
<dbReference type="InterPro" id="IPR024710">
    <property type="entry name" value="MfnD"/>
</dbReference>
<sequence length="320" mass="32954">MRVFMCEFVTGGGMAGEPISPSLAREGALMRDALARDLTDIPGVSLVTTHDERLTPPRGIASIAIAPERDLWRLWAYCARKVDVTWVVAPETGGVLARLTGLCANAGAIGIGPDIEAIRVASSKKLTAETLIAAGVPALPVWASNAVPDDVLGPFVAKPDDGAGCESTLLMLDRPEPGSLGSGHVLQLFAAGEAASLTVLSAGGTVRLLSANRQHVAVENGRFVFRGLTLGALGDDDNALQQLAEMVVDAIPGLSGIFGIDVVIGNSGPVVVEVNPRLTTSYAGLREAIGINPVSLVAPFAGDACVGLPTSPARQVEIAL</sequence>
<dbReference type="GO" id="GO:0005524">
    <property type="term" value="F:ATP binding"/>
    <property type="evidence" value="ECO:0007669"/>
    <property type="project" value="UniProtKB-UniRule"/>
</dbReference>
<dbReference type="PIRSF" id="PIRSF016766">
    <property type="entry name" value="UCP016766_ATPgrasp"/>
    <property type="match status" value="1"/>
</dbReference>
<protein>
    <recommendedName>
        <fullName evidence="2">ATP-grasp domain-containing protein</fullName>
    </recommendedName>
</protein>
<evidence type="ECO:0000313" key="4">
    <source>
        <dbReference type="Proteomes" id="UP001143372"/>
    </source>
</evidence>